<dbReference type="PROSITE" id="PS50026">
    <property type="entry name" value="EGF_3"/>
    <property type="match status" value="1"/>
</dbReference>
<keyword evidence="1" id="KW-1015">Disulfide bond</keyword>
<dbReference type="Proteomes" id="UP000265020">
    <property type="component" value="Unassembled WGS sequence"/>
</dbReference>
<name>A0A3Q2CJD2_CYPVA</name>
<dbReference type="PROSITE" id="PS00022">
    <property type="entry name" value="EGF_1"/>
    <property type="match status" value="1"/>
</dbReference>
<keyword evidence="2" id="KW-0732">Signal</keyword>
<dbReference type="GeneTree" id="ENSGT00940000177148"/>
<comment type="caution">
    <text evidence="1">Lacks conserved residue(s) required for the propagation of feature annotation.</text>
</comment>
<evidence type="ECO:0000259" key="3">
    <source>
        <dbReference type="PROSITE" id="PS50026"/>
    </source>
</evidence>
<dbReference type="Ensembl" id="ENSCVAT00000006884.1">
    <property type="protein sequence ID" value="ENSCVAP00000005314.1"/>
    <property type="gene ID" value="ENSCVAG00000006688.1"/>
</dbReference>
<evidence type="ECO:0000313" key="4">
    <source>
        <dbReference type="Ensembl" id="ENSCVAP00000005314.1"/>
    </source>
</evidence>
<keyword evidence="1" id="KW-0245">EGF-like domain</keyword>
<evidence type="ECO:0000313" key="5">
    <source>
        <dbReference type="Proteomes" id="UP000265020"/>
    </source>
</evidence>
<organism evidence="4 5">
    <name type="scientific">Cyprinodon variegatus</name>
    <name type="common">Sheepshead minnow</name>
    <dbReference type="NCBI Taxonomy" id="28743"/>
    <lineage>
        <taxon>Eukaryota</taxon>
        <taxon>Metazoa</taxon>
        <taxon>Chordata</taxon>
        <taxon>Craniata</taxon>
        <taxon>Vertebrata</taxon>
        <taxon>Euteleostomi</taxon>
        <taxon>Actinopterygii</taxon>
        <taxon>Neopterygii</taxon>
        <taxon>Teleostei</taxon>
        <taxon>Neoteleostei</taxon>
        <taxon>Acanthomorphata</taxon>
        <taxon>Ovalentaria</taxon>
        <taxon>Atherinomorphae</taxon>
        <taxon>Cyprinodontiformes</taxon>
        <taxon>Cyprinodontidae</taxon>
        <taxon>Cyprinodon</taxon>
    </lineage>
</organism>
<dbReference type="PROSITE" id="PS01186">
    <property type="entry name" value="EGF_2"/>
    <property type="match status" value="1"/>
</dbReference>
<feature type="chain" id="PRO_5018712083" description="EGF-like domain-containing protein" evidence="2">
    <location>
        <begin position="23"/>
        <end position="517"/>
    </location>
</feature>
<accession>A0A3Q2CJD2</accession>
<feature type="signal peptide" evidence="2">
    <location>
        <begin position="1"/>
        <end position="22"/>
    </location>
</feature>
<evidence type="ECO:0000256" key="1">
    <source>
        <dbReference type="PROSITE-ProRule" id="PRU00076"/>
    </source>
</evidence>
<dbReference type="InterPro" id="IPR000742">
    <property type="entry name" value="EGF"/>
</dbReference>
<protein>
    <recommendedName>
        <fullName evidence="3">EGF-like domain-containing protein</fullName>
    </recommendedName>
</protein>
<feature type="domain" description="EGF-like" evidence="3">
    <location>
        <begin position="450"/>
        <end position="490"/>
    </location>
</feature>
<dbReference type="PANTHER" id="PTHR40472:SF6">
    <property type="entry name" value="RICIN B-TYPE LECTIN DOMAIN-CONTAINING PROTEIN"/>
    <property type="match status" value="1"/>
</dbReference>
<dbReference type="Gene3D" id="2.10.25.10">
    <property type="entry name" value="Laminin"/>
    <property type="match status" value="1"/>
</dbReference>
<keyword evidence="5" id="KW-1185">Reference proteome</keyword>
<dbReference type="InterPro" id="IPR039051">
    <property type="entry name" value="SE-CTX-like"/>
</dbReference>
<feature type="disulfide bond" evidence="1">
    <location>
        <begin position="480"/>
        <end position="489"/>
    </location>
</feature>
<dbReference type="AlphaFoldDB" id="A0A3Q2CJD2"/>
<dbReference type="SUPFAM" id="SSF57196">
    <property type="entry name" value="EGF/Laminin"/>
    <property type="match status" value="1"/>
</dbReference>
<proteinExistence type="predicted"/>
<dbReference type="OMA" id="PDKLHML"/>
<reference evidence="4" key="2">
    <citation type="submission" date="2025-09" db="UniProtKB">
        <authorList>
            <consortium name="Ensembl"/>
        </authorList>
    </citation>
    <scope>IDENTIFICATION</scope>
</reference>
<reference evidence="4" key="1">
    <citation type="submission" date="2025-08" db="UniProtKB">
        <authorList>
            <consortium name="Ensembl"/>
        </authorList>
    </citation>
    <scope>IDENTIFICATION</scope>
</reference>
<dbReference type="PANTHER" id="PTHR40472">
    <property type="entry name" value="RICIN B-TYPE LECTIN DOMAIN-CONTAINING PROTEIN"/>
    <property type="match status" value="1"/>
</dbReference>
<sequence>MASSGPFLLLLMLVSFPICSQSAPQGSEDQEHHVLIKRENRKKPEDVKMEAKDIKNLVIKAEPFISLIPKAGPFLGAFINVFLKGEGDTDKIIRNLKTGFKDLNKKLDNQLITTTWNIWASGPYQEAESNIRLAWKNLIDLLEKCKNPCFSKEQKERNMNVFKELHANLVFAPDKLHMLLTTQQPTFMTDFEALVTDHARCHEDRIEGFVQLISALMYMSNTVNVFYYSLHGIDKAEEMARMTFEMMSFMSKVQMTCILNPEKYIEKDVIDLIDENQDRQQLAKDIKVFLDKTYSLYDWLVVAFITRNSRHTKSLTKFRNRHNLEGFTEVTKGEVSVAVAKQIKGSYNEVQTVIKDIEKCFTKSNCEDVIKKLKECKDLSDKYTAVHAYRRKSHDSAESDEDEFIDGEDNSIAGIYTAGCAKMGLEAKKGLFKGGHFRVMIKSDEELNKNKNLCQNVNCGESKQGKCDVLKNVQKAICLCNEGYTGSNCEISQKEFIEAIRKGIGLILHLRNQLCRG</sequence>
<evidence type="ECO:0000256" key="2">
    <source>
        <dbReference type="SAM" id="SignalP"/>
    </source>
</evidence>